<feature type="transmembrane region" description="Helical" evidence="5">
    <location>
        <begin position="107"/>
        <end position="126"/>
    </location>
</feature>
<dbReference type="PANTHER" id="PTHR23017:SF3">
    <property type="entry name" value="G-PROTEIN COUPLED RECEPTORS FAMILY 1 PROFILE DOMAIN-CONTAINING PROTEIN"/>
    <property type="match status" value="1"/>
</dbReference>
<name>A0A915AFR5_PARUN</name>
<proteinExistence type="predicted"/>
<dbReference type="AlphaFoldDB" id="A0A915AFR5"/>
<evidence type="ECO:0000256" key="5">
    <source>
        <dbReference type="SAM" id="Phobius"/>
    </source>
</evidence>
<feature type="transmembrane region" description="Helical" evidence="5">
    <location>
        <begin position="27"/>
        <end position="47"/>
    </location>
</feature>
<dbReference type="SUPFAM" id="SSF81321">
    <property type="entry name" value="Family A G protein-coupled receptor-like"/>
    <property type="match status" value="1"/>
</dbReference>
<dbReference type="GO" id="GO:0016020">
    <property type="term" value="C:membrane"/>
    <property type="evidence" value="ECO:0007669"/>
    <property type="project" value="UniProtKB-SubCell"/>
</dbReference>
<evidence type="ECO:0000313" key="7">
    <source>
        <dbReference type="Proteomes" id="UP000887569"/>
    </source>
</evidence>
<dbReference type="InterPro" id="IPR017452">
    <property type="entry name" value="GPCR_Rhodpsn_7TM"/>
</dbReference>
<feature type="domain" description="G-protein coupled receptors family 1 profile" evidence="6">
    <location>
        <begin position="1"/>
        <end position="140"/>
    </location>
</feature>
<reference evidence="8" key="1">
    <citation type="submission" date="2022-11" db="UniProtKB">
        <authorList>
            <consortium name="WormBaseParasite"/>
        </authorList>
    </citation>
    <scope>IDENTIFICATION</scope>
</reference>
<dbReference type="WBParaSite" id="PgR006_g056_t01">
    <property type="protein sequence ID" value="PgR006_g056_t01"/>
    <property type="gene ID" value="PgR006_g056"/>
</dbReference>
<dbReference type="Gene3D" id="1.20.1070.10">
    <property type="entry name" value="Rhodopsin 7-helix transmembrane proteins"/>
    <property type="match status" value="1"/>
</dbReference>
<dbReference type="Proteomes" id="UP000887569">
    <property type="component" value="Unplaced"/>
</dbReference>
<feature type="transmembrane region" description="Helical" evidence="5">
    <location>
        <begin position="68"/>
        <end position="95"/>
    </location>
</feature>
<comment type="subcellular location">
    <subcellularLocation>
        <location evidence="1">Membrane</location>
    </subcellularLocation>
</comment>
<organism evidence="7 8">
    <name type="scientific">Parascaris univalens</name>
    <name type="common">Nematode worm</name>
    <dbReference type="NCBI Taxonomy" id="6257"/>
    <lineage>
        <taxon>Eukaryota</taxon>
        <taxon>Metazoa</taxon>
        <taxon>Ecdysozoa</taxon>
        <taxon>Nematoda</taxon>
        <taxon>Chromadorea</taxon>
        <taxon>Rhabditida</taxon>
        <taxon>Spirurina</taxon>
        <taxon>Ascaridomorpha</taxon>
        <taxon>Ascaridoidea</taxon>
        <taxon>Ascarididae</taxon>
        <taxon>Parascaris</taxon>
    </lineage>
</organism>
<accession>A0A915AFR5</accession>
<dbReference type="PANTHER" id="PTHR23017">
    <property type="entry name" value="SERPENTINE RECEPTOR, CLASS X"/>
    <property type="match status" value="1"/>
</dbReference>
<dbReference type="Pfam" id="PF10328">
    <property type="entry name" value="7TM_GPCR_Srx"/>
    <property type="match status" value="1"/>
</dbReference>
<evidence type="ECO:0000256" key="1">
    <source>
        <dbReference type="ARBA" id="ARBA00004370"/>
    </source>
</evidence>
<dbReference type="InterPro" id="IPR000276">
    <property type="entry name" value="GPCR_Rhodpsn"/>
</dbReference>
<evidence type="ECO:0000256" key="2">
    <source>
        <dbReference type="ARBA" id="ARBA00022692"/>
    </source>
</evidence>
<dbReference type="PROSITE" id="PS50262">
    <property type="entry name" value="G_PROTEIN_RECEP_F1_2"/>
    <property type="match status" value="1"/>
</dbReference>
<keyword evidence="7" id="KW-1185">Reference proteome</keyword>
<evidence type="ECO:0000256" key="4">
    <source>
        <dbReference type="ARBA" id="ARBA00023136"/>
    </source>
</evidence>
<evidence type="ECO:0000259" key="6">
    <source>
        <dbReference type="PROSITE" id="PS50262"/>
    </source>
</evidence>
<evidence type="ECO:0000256" key="3">
    <source>
        <dbReference type="ARBA" id="ARBA00022989"/>
    </source>
</evidence>
<evidence type="ECO:0000313" key="8">
    <source>
        <dbReference type="WBParaSite" id="PgR006_g056_t01"/>
    </source>
</evidence>
<keyword evidence="2 5" id="KW-0812">Transmembrane</keyword>
<keyword evidence="3 5" id="KW-1133">Transmembrane helix</keyword>
<dbReference type="CDD" id="cd00637">
    <property type="entry name" value="7tm_classA_rhodopsin-like"/>
    <property type="match status" value="1"/>
</dbReference>
<dbReference type="InterPro" id="IPR019430">
    <property type="entry name" value="7TM_GPCR_serpentine_rcpt_Srx"/>
</dbReference>
<sequence>TNGISAFIIFKMDHLRNAFGYSCASHAFGNLGVLLIFAFWAAPLLILKYHTMKLITGYKFIANAAGQLTIVFYYAGIYTNILITINRCFVITWPILYQKYFNTTMTIRWIAIIWLIAFTQSCIYQFRKWFFYRIVSFICR</sequence>
<keyword evidence="4 5" id="KW-0472">Membrane</keyword>
<protein>
    <submittedName>
        <fullName evidence="8">G-protein coupled receptors family 1 profile domain-containing protein</fullName>
    </submittedName>
</protein>
<dbReference type="GO" id="GO:0004930">
    <property type="term" value="F:G protein-coupled receptor activity"/>
    <property type="evidence" value="ECO:0007669"/>
    <property type="project" value="InterPro"/>
</dbReference>
<dbReference type="PROSITE" id="PS00237">
    <property type="entry name" value="G_PROTEIN_RECEP_F1_1"/>
    <property type="match status" value="1"/>
</dbReference>